<feature type="transmembrane region" description="Helical" evidence="1">
    <location>
        <begin position="281"/>
        <end position="302"/>
    </location>
</feature>
<dbReference type="RefSeq" id="WP_184253209.1">
    <property type="nucleotide sequence ID" value="NZ_JACHIO010000003.1"/>
</dbReference>
<dbReference type="EMBL" id="JACHIO010000003">
    <property type="protein sequence ID" value="MBB5062635.1"/>
    <property type="molecule type" value="Genomic_DNA"/>
</dbReference>
<feature type="transmembrane region" description="Helical" evidence="1">
    <location>
        <begin position="162"/>
        <end position="179"/>
    </location>
</feature>
<evidence type="ECO:0000259" key="2">
    <source>
        <dbReference type="Pfam" id="PF04235"/>
    </source>
</evidence>
<evidence type="ECO:0000256" key="1">
    <source>
        <dbReference type="SAM" id="Phobius"/>
    </source>
</evidence>
<feature type="transmembrane region" description="Helical" evidence="1">
    <location>
        <begin position="184"/>
        <end position="201"/>
    </location>
</feature>
<evidence type="ECO:0000313" key="4">
    <source>
        <dbReference type="Proteomes" id="UP000584867"/>
    </source>
</evidence>
<organism evidence="3 4">
    <name type="scientific">Granulicella mallensis</name>
    <dbReference type="NCBI Taxonomy" id="940614"/>
    <lineage>
        <taxon>Bacteria</taxon>
        <taxon>Pseudomonadati</taxon>
        <taxon>Acidobacteriota</taxon>
        <taxon>Terriglobia</taxon>
        <taxon>Terriglobales</taxon>
        <taxon>Acidobacteriaceae</taxon>
        <taxon>Granulicella</taxon>
    </lineage>
</organism>
<sequence>MQKTHSSAVALLAEEAEPALGTEEKSEGLHRVQVVGPTTRQERLASMDILRGIALMGILASNISDFSGQNLAGVVYSLPRQTLSGWHSHLDLAVYFLQYIFFHGKTRGLLSMLFGAGVMLLTTRMERRAGAEAASTTFLRRSCWMIVVGLLHAYFIWDGDYIMPYAGTALLFVFACRGLRPKTLLIAGVLITGIPGTYAYLSANKQLPTLRLVERQVVAERVARAGETPTDAQRADQQSWNVMMRPLTYDAQKDAARIREGRQGYLAQLKQSPVEFLKGELISLAIAVVESGGMMLIGMALFKLDFFTGELSSATYVWTILLGVLASLPLTLAGLLKARASGFAPGVVACWMYLPHEFTRVGATLATAAFILLFVKIGAFRGLARRCAAVGQTAMTNYILTSVICQFLFAWGPWKLYGQLEFFQIFYCVFGVWIINLVVSPIWLRYFAFGPIEWVLRSLTYWRRQPMLLRSRDGVGDYRPLA</sequence>
<comment type="caution">
    <text evidence="3">The sequence shown here is derived from an EMBL/GenBank/DDBJ whole genome shotgun (WGS) entry which is preliminary data.</text>
</comment>
<feature type="transmembrane region" description="Helical" evidence="1">
    <location>
        <begin position="424"/>
        <end position="444"/>
    </location>
</feature>
<reference evidence="3 4" key="1">
    <citation type="submission" date="2020-08" db="EMBL/GenBank/DDBJ databases">
        <title>Genomic Encyclopedia of Type Strains, Phase IV (KMG-V): Genome sequencing to study the core and pangenomes of soil and plant-associated prokaryotes.</title>
        <authorList>
            <person name="Whitman W."/>
        </authorList>
    </citation>
    <scope>NUCLEOTIDE SEQUENCE [LARGE SCALE GENOMIC DNA]</scope>
    <source>
        <strain evidence="3 4">X5P3</strain>
    </source>
</reference>
<keyword evidence="1" id="KW-0812">Transmembrane</keyword>
<evidence type="ECO:0000313" key="3">
    <source>
        <dbReference type="EMBL" id="MBB5062635.1"/>
    </source>
</evidence>
<feature type="transmembrane region" description="Helical" evidence="1">
    <location>
        <begin position="395"/>
        <end position="412"/>
    </location>
</feature>
<proteinExistence type="predicted"/>
<dbReference type="AlphaFoldDB" id="A0A7W7ZMG0"/>
<dbReference type="InterPro" id="IPR052529">
    <property type="entry name" value="Bact_Transport_Assoc"/>
</dbReference>
<dbReference type="Pfam" id="PF04235">
    <property type="entry name" value="DUF418"/>
    <property type="match status" value="1"/>
</dbReference>
<keyword evidence="1" id="KW-1133">Transmembrane helix</keyword>
<accession>A0A7W7ZMG0</accession>
<dbReference type="PANTHER" id="PTHR30590:SF2">
    <property type="entry name" value="INNER MEMBRANE PROTEIN"/>
    <property type="match status" value="1"/>
</dbReference>
<dbReference type="InterPro" id="IPR007349">
    <property type="entry name" value="DUF418"/>
</dbReference>
<protein>
    <recommendedName>
        <fullName evidence="2">DUF418 domain-containing protein</fullName>
    </recommendedName>
</protein>
<feature type="transmembrane region" description="Helical" evidence="1">
    <location>
        <begin position="138"/>
        <end position="156"/>
    </location>
</feature>
<feature type="transmembrane region" description="Helical" evidence="1">
    <location>
        <begin position="314"/>
        <end position="336"/>
    </location>
</feature>
<feature type="domain" description="DUF418" evidence="2">
    <location>
        <begin position="301"/>
        <end position="463"/>
    </location>
</feature>
<name>A0A7W7ZMG0_9BACT</name>
<feature type="transmembrane region" description="Helical" evidence="1">
    <location>
        <begin position="361"/>
        <end position="383"/>
    </location>
</feature>
<dbReference type="PANTHER" id="PTHR30590">
    <property type="entry name" value="INNER MEMBRANE PROTEIN"/>
    <property type="match status" value="1"/>
</dbReference>
<gene>
    <name evidence="3" type="ORF">HDF15_000965</name>
</gene>
<keyword evidence="1" id="KW-0472">Membrane</keyword>
<dbReference type="Proteomes" id="UP000584867">
    <property type="component" value="Unassembled WGS sequence"/>
</dbReference>